<proteinExistence type="predicted"/>
<comment type="caution">
    <text evidence="2">The sequence shown here is derived from an EMBL/GenBank/DDBJ whole genome shotgun (WGS) entry which is preliminary data.</text>
</comment>
<dbReference type="Proteomes" id="UP001596113">
    <property type="component" value="Unassembled WGS sequence"/>
</dbReference>
<feature type="compositionally biased region" description="Basic and acidic residues" evidence="1">
    <location>
        <begin position="1"/>
        <end position="10"/>
    </location>
</feature>
<sequence length="92" mass="10489">MSGKTVKQEQAEQLQVAAERAEPKVRQDEELVMPGRFGVTNKQLIPAIKGAIAAGDVERLSLLKERYLYIFANSQRYLKKTEREYIAVHLKT</sequence>
<name>A0ABW0HWA4_9BACL</name>
<accession>A0ABW0HWA4</accession>
<feature type="region of interest" description="Disordered" evidence="1">
    <location>
        <begin position="1"/>
        <end position="22"/>
    </location>
</feature>
<protein>
    <submittedName>
        <fullName evidence="2">Uncharacterized protein</fullName>
    </submittedName>
</protein>
<dbReference type="EMBL" id="JBHSMI010000029">
    <property type="protein sequence ID" value="MFC5405521.1"/>
    <property type="molecule type" value="Genomic_DNA"/>
</dbReference>
<gene>
    <name evidence="2" type="ORF">ACFPOF_22490</name>
</gene>
<organism evidence="2 3">
    <name type="scientific">Cohnella soli</name>
    <dbReference type="NCBI Taxonomy" id="425005"/>
    <lineage>
        <taxon>Bacteria</taxon>
        <taxon>Bacillati</taxon>
        <taxon>Bacillota</taxon>
        <taxon>Bacilli</taxon>
        <taxon>Bacillales</taxon>
        <taxon>Paenibacillaceae</taxon>
        <taxon>Cohnella</taxon>
    </lineage>
</organism>
<reference evidence="3" key="1">
    <citation type="journal article" date="2019" name="Int. J. Syst. Evol. Microbiol.">
        <title>The Global Catalogue of Microorganisms (GCM) 10K type strain sequencing project: providing services to taxonomists for standard genome sequencing and annotation.</title>
        <authorList>
            <consortium name="The Broad Institute Genomics Platform"/>
            <consortium name="The Broad Institute Genome Sequencing Center for Infectious Disease"/>
            <person name="Wu L."/>
            <person name="Ma J."/>
        </authorList>
    </citation>
    <scope>NUCLEOTIDE SEQUENCE [LARGE SCALE GENOMIC DNA]</scope>
    <source>
        <strain evidence="3">CGMCC 1.18575</strain>
    </source>
</reference>
<keyword evidence="3" id="KW-1185">Reference proteome</keyword>
<dbReference type="RefSeq" id="WP_378136826.1">
    <property type="nucleotide sequence ID" value="NZ_JBHSMI010000029.1"/>
</dbReference>
<evidence type="ECO:0000313" key="3">
    <source>
        <dbReference type="Proteomes" id="UP001596113"/>
    </source>
</evidence>
<evidence type="ECO:0000256" key="1">
    <source>
        <dbReference type="SAM" id="MobiDB-lite"/>
    </source>
</evidence>
<evidence type="ECO:0000313" key="2">
    <source>
        <dbReference type="EMBL" id="MFC5405521.1"/>
    </source>
</evidence>